<evidence type="ECO:0000256" key="1">
    <source>
        <dbReference type="SAM" id="MobiDB-lite"/>
    </source>
</evidence>
<comment type="caution">
    <text evidence="2">The sequence shown here is derived from an EMBL/GenBank/DDBJ whole genome shotgun (WGS) entry which is preliminary data.</text>
</comment>
<proteinExistence type="predicted"/>
<organism evidence="2 4">
    <name type="scientific">Araneus ventricosus</name>
    <name type="common">Orbweaver spider</name>
    <name type="synonym">Epeira ventricosa</name>
    <dbReference type="NCBI Taxonomy" id="182803"/>
    <lineage>
        <taxon>Eukaryota</taxon>
        <taxon>Metazoa</taxon>
        <taxon>Ecdysozoa</taxon>
        <taxon>Arthropoda</taxon>
        <taxon>Chelicerata</taxon>
        <taxon>Arachnida</taxon>
        <taxon>Araneae</taxon>
        <taxon>Araneomorphae</taxon>
        <taxon>Entelegynae</taxon>
        <taxon>Araneoidea</taxon>
        <taxon>Araneidae</taxon>
        <taxon>Araneus</taxon>
    </lineage>
</organism>
<evidence type="ECO:0000313" key="3">
    <source>
        <dbReference type="EMBL" id="GBO45483.1"/>
    </source>
</evidence>
<dbReference type="EMBL" id="BGPR01072608">
    <property type="protein sequence ID" value="GBO45483.1"/>
    <property type="molecule type" value="Genomic_DNA"/>
</dbReference>
<feature type="region of interest" description="Disordered" evidence="1">
    <location>
        <begin position="1"/>
        <end position="119"/>
    </location>
</feature>
<feature type="non-terminal residue" evidence="2">
    <location>
        <position position="119"/>
    </location>
</feature>
<gene>
    <name evidence="3" type="ORF">AVEN_21812_1</name>
    <name evidence="2" type="ORF">AVEN_229276_1</name>
</gene>
<evidence type="ECO:0000313" key="4">
    <source>
        <dbReference type="Proteomes" id="UP000499080"/>
    </source>
</evidence>
<sequence length="119" mass="12868">MNSQLLPLFPNRTRETIKGQRRQRKYKDLVAEYSQDAPPTCSSDRIGSGSDRSSALPSSSVPVNPVILDPVSCPFDPGAVERSPPGSAPTVTVPEPSMTSRRVTRSQTKHPPGVEPEVT</sequence>
<name>A0A4Y2X7A2_ARAVE</name>
<feature type="compositionally biased region" description="Low complexity" evidence="1">
    <location>
        <begin position="42"/>
        <end position="54"/>
    </location>
</feature>
<dbReference type="Proteomes" id="UP000499080">
    <property type="component" value="Unassembled WGS sequence"/>
</dbReference>
<protein>
    <submittedName>
        <fullName evidence="2">Uncharacterized protein</fullName>
    </submittedName>
</protein>
<dbReference type="EMBL" id="BGPR01072603">
    <property type="protein sequence ID" value="GBO45473.1"/>
    <property type="molecule type" value="Genomic_DNA"/>
</dbReference>
<reference evidence="2 4" key="1">
    <citation type="journal article" date="2019" name="Sci. Rep.">
        <title>Orb-weaving spider Araneus ventricosus genome elucidates the spidroin gene catalogue.</title>
        <authorList>
            <person name="Kono N."/>
            <person name="Nakamura H."/>
            <person name="Ohtoshi R."/>
            <person name="Moran D.A.P."/>
            <person name="Shinohara A."/>
            <person name="Yoshida Y."/>
            <person name="Fujiwara M."/>
            <person name="Mori M."/>
            <person name="Tomita M."/>
            <person name="Arakawa K."/>
        </authorList>
    </citation>
    <scope>NUCLEOTIDE SEQUENCE [LARGE SCALE GENOMIC DNA]</scope>
</reference>
<evidence type="ECO:0000313" key="2">
    <source>
        <dbReference type="EMBL" id="GBO45473.1"/>
    </source>
</evidence>
<dbReference type="AlphaFoldDB" id="A0A4Y2X7A2"/>
<accession>A0A4Y2X7A2</accession>
<keyword evidence="4" id="KW-1185">Reference proteome</keyword>